<reference evidence="2 3" key="1">
    <citation type="submission" date="2019-04" db="EMBL/GenBank/DDBJ databases">
        <title>Friends and foes A comparative genomics studyof 23 Aspergillus species from section Flavi.</title>
        <authorList>
            <consortium name="DOE Joint Genome Institute"/>
            <person name="Kjaerbolling I."/>
            <person name="Vesth T."/>
            <person name="Frisvad J.C."/>
            <person name="Nybo J.L."/>
            <person name="Theobald S."/>
            <person name="Kildgaard S."/>
            <person name="Isbrandt T."/>
            <person name="Kuo A."/>
            <person name="Sato A."/>
            <person name="Lyhne E.K."/>
            <person name="Kogle M.E."/>
            <person name="Wiebenga A."/>
            <person name="Kun R.S."/>
            <person name="Lubbers R.J."/>
            <person name="Makela M.R."/>
            <person name="Barry K."/>
            <person name="Chovatia M."/>
            <person name="Clum A."/>
            <person name="Daum C."/>
            <person name="Haridas S."/>
            <person name="He G."/>
            <person name="LaButti K."/>
            <person name="Lipzen A."/>
            <person name="Mondo S."/>
            <person name="Riley R."/>
            <person name="Salamov A."/>
            <person name="Simmons B.A."/>
            <person name="Magnuson J.K."/>
            <person name="Henrissat B."/>
            <person name="Mortensen U.H."/>
            <person name="Larsen T.O."/>
            <person name="Devries R.P."/>
            <person name="Grigoriev I.V."/>
            <person name="Machida M."/>
            <person name="Baker S.E."/>
            <person name="Andersen M.R."/>
        </authorList>
    </citation>
    <scope>NUCLEOTIDE SEQUENCE [LARGE SCALE GENOMIC DNA]</scope>
    <source>
        <strain evidence="2 3">IBT 29228</strain>
    </source>
</reference>
<evidence type="ECO:0000313" key="2">
    <source>
        <dbReference type="EMBL" id="KAE8376766.1"/>
    </source>
</evidence>
<evidence type="ECO:0000313" key="3">
    <source>
        <dbReference type="Proteomes" id="UP000326198"/>
    </source>
</evidence>
<protein>
    <submittedName>
        <fullName evidence="2">Uncharacterized protein</fullName>
    </submittedName>
</protein>
<keyword evidence="3" id="KW-1185">Reference proteome</keyword>
<organism evidence="2 3">
    <name type="scientific">Aspergillus bertholletiae</name>
    <dbReference type="NCBI Taxonomy" id="1226010"/>
    <lineage>
        <taxon>Eukaryota</taxon>
        <taxon>Fungi</taxon>
        <taxon>Dikarya</taxon>
        <taxon>Ascomycota</taxon>
        <taxon>Pezizomycotina</taxon>
        <taxon>Eurotiomycetes</taxon>
        <taxon>Eurotiomycetidae</taxon>
        <taxon>Eurotiales</taxon>
        <taxon>Aspergillaceae</taxon>
        <taxon>Aspergillus</taxon>
        <taxon>Aspergillus subgen. Circumdati</taxon>
    </lineage>
</organism>
<proteinExistence type="predicted"/>
<feature type="region of interest" description="Disordered" evidence="1">
    <location>
        <begin position="57"/>
        <end position="80"/>
    </location>
</feature>
<accession>A0A5N7B5F5</accession>
<dbReference type="EMBL" id="ML736234">
    <property type="protein sequence ID" value="KAE8376766.1"/>
    <property type="molecule type" value="Genomic_DNA"/>
</dbReference>
<name>A0A5N7B5F5_9EURO</name>
<sequence>MPPPVDSEQTMKQALESRPIPWMAAANWAFIQDRIHEIEARGPLIDRQRMRKMASYCRSRNATEGNSTVPDPATGRHSGGAGRVTVCNGWHPSTATADGQRRTSCIWRPCRISSSGRQRGGPPRMARRRPGRFRDATSVGCFFKYTHAIDDPDFRRAGIAGYPIPLVLYGYKLRFDSIPSFWVRLYLAGPSGCPGPTESSTSRK</sequence>
<feature type="compositionally biased region" description="Polar residues" evidence="1">
    <location>
        <begin position="58"/>
        <end position="69"/>
    </location>
</feature>
<dbReference type="Proteomes" id="UP000326198">
    <property type="component" value="Unassembled WGS sequence"/>
</dbReference>
<evidence type="ECO:0000256" key="1">
    <source>
        <dbReference type="SAM" id="MobiDB-lite"/>
    </source>
</evidence>
<gene>
    <name evidence="2" type="ORF">BDV26DRAFT_293791</name>
</gene>
<dbReference type="AlphaFoldDB" id="A0A5N7B5F5"/>